<dbReference type="Proteomes" id="UP001062846">
    <property type="component" value="Chromosome 11"/>
</dbReference>
<sequence>MKNILPSKIVEAEAPIATRTRRRQAAAALVGEGAAGKAAAALVGEGAAGREEEKVGAADHSGEDDGGSTSPLPLWVQVGGSPLYERERTRGKGGFGQVYVGRRVSDGIGDAEVCLLTVPLSIGKASTYKIVDCRPWPALDIQTTVLYGIRVRHV</sequence>
<evidence type="ECO:0000313" key="2">
    <source>
        <dbReference type="Proteomes" id="UP001062846"/>
    </source>
</evidence>
<evidence type="ECO:0000313" key="1">
    <source>
        <dbReference type="EMBL" id="KAI8530834.1"/>
    </source>
</evidence>
<protein>
    <submittedName>
        <fullName evidence="1">Uncharacterized protein</fullName>
    </submittedName>
</protein>
<gene>
    <name evidence="1" type="ORF">RHMOL_Rhmol11G0089700</name>
</gene>
<comment type="caution">
    <text evidence="1">The sequence shown here is derived from an EMBL/GenBank/DDBJ whole genome shotgun (WGS) entry which is preliminary data.</text>
</comment>
<accession>A0ACC0LQD9</accession>
<proteinExistence type="predicted"/>
<organism evidence="1 2">
    <name type="scientific">Rhododendron molle</name>
    <name type="common">Chinese azalea</name>
    <name type="synonym">Azalea mollis</name>
    <dbReference type="NCBI Taxonomy" id="49168"/>
    <lineage>
        <taxon>Eukaryota</taxon>
        <taxon>Viridiplantae</taxon>
        <taxon>Streptophyta</taxon>
        <taxon>Embryophyta</taxon>
        <taxon>Tracheophyta</taxon>
        <taxon>Spermatophyta</taxon>
        <taxon>Magnoliopsida</taxon>
        <taxon>eudicotyledons</taxon>
        <taxon>Gunneridae</taxon>
        <taxon>Pentapetalae</taxon>
        <taxon>asterids</taxon>
        <taxon>Ericales</taxon>
        <taxon>Ericaceae</taxon>
        <taxon>Ericoideae</taxon>
        <taxon>Rhodoreae</taxon>
        <taxon>Rhododendron</taxon>
    </lineage>
</organism>
<dbReference type="EMBL" id="CM046398">
    <property type="protein sequence ID" value="KAI8530834.1"/>
    <property type="molecule type" value="Genomic_DNA"/>
</dbReference>
<keyword evidence="2" id="KW-1185">Reference proteome</keyword>
<name>A0ACC0LQD9_RHOML</name>
<reference evidence="1" key="1">
    <citation type="submission" date="2022-02" db="EMBL/GenBank/DDBJ databases">
        <title>Plant Genome Project.</title>
        <authorList>
            <person name="Zhang R.-G."/>
        </authorList>
    </citation>
    <scope>NUCLEOTIDE SEQUENCE</scope>
    <source>
        <strain evidence="1">AT1</strain>
    </source>
</reference>